<organism evidence="2 3">
    <name type="scientific">Chionoecetes opilio</name>
    <name type="common">Atlantic snow crab</name>
    <name type="synonym">Cancer opilio</name>
    <dbReference type="NCBI Taxonomy" id="41210"/>
    <lineage>
        <taxon>Eukaryota</taxon>
        <taxon>Metazoa</taxon>
        <taxon>Ecdysozoa</taxon>
        <taxon>Arthropoda</taxon>
        <taxon>Crustacea</taxon>
        <taxon>Multicrustacea</taxon>
        <taxon>Malacostraca</taxon>
        <taxon>Eumalacostraca</taxon>
        <taxon>Eucarida</taxon>
        <taxon>Decapoda</taxon>
        <taxon>Pleocyemata</taxon>
        <taxon>Brachyura</taxon>
        <taxon>Eubrachyura</taxon>
        <taxon>Majoidea</taxon>
        <taxon>Majidae</taxon>
        <taxon>Chionoecetes</taxon>
    </lineage>
</organism>
<dbReference type="EMBL" id="JACEEZ010023159">
    <property type="protein sequence ID" value="KAG0711632.1"/>
    <property type="molecule type" value="Genomic_DNA"/>
</dbReference>
<feature type="compositionally biased region" description="Low complexity" evidence="1">
    <location>
        <begin position="181"/>
        <end position="190"/>
    </location>
</feature>
<feature type="compositionally biased region" description="Basic and acidic residues" evidence="1">
    <location>
        <begin position="66"/>
        <end position="76"/>
    </location>
</feature>
<comment type="caution">
    <text evidence="2">The sequence shown here is derived from an EMBL/GenBank/DDBJ whole genome shotgun (WGS) entry which is preliminary data.</text>
</comment>
<feature type="compositionally biased region" description="Polar residues" evidence="1">
    <location>
        <begin position="46"/>
        <end position="57"/>
    </location>
</feature>
<feature type="region of interest" description="Disordered" evidence="1">
    <location>
        <begin position="166"/>
        <end position="192"/>
    </location>
</feature>
<feature type="compositionally biased region" description="Low complexity" evidence="1">
    <location>
        <begin position="1"/>
        <end position="13"/>
    </location>
</feature>
<accession>A0A8J5CKY5</accession>
<evidence type="ECO:0000313" key="2">
    <source>
        <dbReference type="EMBL" id="KAG0711632.1"/>
    </source>
</evidence>
<proteinExistence type="predicted"/>
<sequence>MLTSGRAGRADPGAGRGEGRPPCVAPKGSHEPASNDVFYHGFRTGAQETTAGTTRRSSGPRKVQRRQREEQQRSGDQRGLAARHRHRLPHHRGARGGHQAQSQPARRLPLAGLTPPLHARVPKDVALHYPVETSPLLCEEGFPPGPLETQDTLREALHDSVWTVLKDSSGRPSTPLPGTGPPQGTLTGSPHQLKPLCSSLLDPLPEVQQLVTGNLVHRATPHPFTTTRRISRDEITLTYRSTSRDHG</sequence>
<keyword evidence="3" id="KW-1185">Reference proteome</keyword>
<reference evidence="2" key="1">
    <citation type="submission" date="2020-07" db="EMBL/GenBank/DDBJ databases">
        <title>The High-quality genome of the commercially important snow crab, Chionoecetes opilio.</title>
        <authorList>
            <person name="Jeong J.-H."/>
            <person name="Ryu S."/>
        </authorList>
    </citation>
    <scope>NUCLEOTIDE SEQUENCE</scope>
    <source>
        <strain evidence="2">MADBK_172401_WGS</strain>
        <tissue evidence="2">Digestive gland</tissue>
    </source>
</reference>
<protein>
    <submittedName>
        <fullName evidence="2">Uncharacterized protein</fullName>
    </submittedName>
</protein>
<dbReference type="AlphaFoldDB" id="A0A8J5CKY5"/>
<feature type="region of interest" description="Disordered" evidence="1">
    <location>
        <begin position="1"/>
        <end position="113"/>
    </location>
</feature>
<feature type="compositionally biased region" description="Basic residues" evidence="1">
    <location>
        <begin position="81"/>
        <end position="95"/>
    </location>
</feature>
<gene>
    <name evidence="2" type="ORF">GWK47_020192</name>
</gene>
<name>A0A8J5CKY5_CHIOP</name>
<evidence type="ECO:0000256" key="1">
    <source>
        <dbReference type="SAM" id="MobiDB-lite"/>
    </source>
</evidence>
<dbReference type="Proteomes" id="UP000770661">
    <property type="component" value="Unassembled WGS sequence"/>
</dbReference>
<evidence type="ECO:0000313" key="3">
    <source>
        <dbReference type="Proteomes" id="UP000770661"/>
    </source>
</evidence>